<evidence type="ECO:0000313" key="1">
    <source>
        <dbReference type="EMBL" id="KAJ8014285.1"/>
    </source>
</evidence>
<accession>A0ACC2HF21</accession>
<dbReference type="EMBL" id="CM055730">
    <property type="protein sequence ID" value="KAJ8014285.1"/>
    <property type="molecule type" value="Genomic_DNA"/>
</dbReference>
<evidence type="ECO:0000313" key="2">
    <source>
        <dbReference type="Proteomes" id="UP001157502"/>
    </source>
</evidence>
<reference evidence="1" key="1">
    <citation type="submission" date="2021-05" db="EMBL/GenBank/DDBJ databases">
        <authorList>
            <person name="Pan Q."/>
            <person name="Jouanno E."/>
            <person name="Zahm M."/>
            <person name="Klopp C."/>
            <person name="Cabau C."/>
            <person name="Louis A."/>
            <person name="Berthelot C."/>
            <person name="Parey E."/>
            <person name="Roest Crollius H."/>
            <person name="Montfort J."/>
            <person name="Robinson-Rechavi M."/>
            <person name="Bouchez O."/>
            <person name="Lampietro C."/>
            <person name="Lopez Roques C."/>
            <person name="Donnadieu C."/>
            <person name="Postlethwait J."/>
            <person name="Bobe J."/>
            <person name="Dillon D."/>
            <person name="Chandos A."/>
            <person name="von Hippel F."/>
            <person name="Guiguen Y."/>
        </authorList>
    </citation>
    <scope>NUCLEOTIDE SEQUENCE</scope>
    <source>
        <strain evidence="1">YG-Jan2019</strain>
    </source>
</reference>
<gene>
    <name evidence="1" type="ORF">DPEC_G00038670</name>
</gene>
<protein>
    <submittedName>
        <fullName evidence="1">Uncharacterized protein</fullName>
    </submittedName>
</protein>
<sequence length="785" mass="88315">MEISTLFDKCTSQKVDCVSRKQSAVRGNKLCAIMKRLSKEAMEKIICLINEDPAFLRLHMPLSQRDHDAVKDRLKLMDGNPWTTGGLGKEGTEDQKTQKTDVTEPKRLTEGHSGMCAETAEHHAEWIPLTEGLPQQDNQSGHMLQDTGGESGTEAGEHATVDHDLEDKGQDLEHAATTVIAVDQKTLVPLKRQRRMRMAKCRKTQEPVKEDKRLSCVQCGKTFSKRSNLKAHQVVHTGERPFKCPQCGKGFTAKCSLKVHHVIVHKKEKRFHCTYCRKIFGTQSQLKEHQVVFEGEKEKALNCTLCAKVFPARCSLKAHRIAEHSGEKRFKCSQCVKVFARQRDLFIHQGVHTGGKPLKCGTCGKSFTAQRSLNVHMLTVHEGERPYGCDVCGNRFSQRSGLKAHQRTHTGDKPYVCDQCGKVFRLKSALNTHHTVHSGVKAFRCEICGKCFSLAPNLRRHERSHLGVRAFACNVCQKSFTQASHLKVHQRIHTGERIFVCDMCGKSFNQKSSLMTHQKIHSGDKPFECTECGKSYRSLNYLKRHRVIHTEEKPHSCEECGKRFHTAGNLKTHCQTHIEGKPFTCDTLREPASREKERDPAWRKPRALVWSQAQTAGSKASVWWPGLPRSPAGHSPNEIRGISLLSILWAHHSQEQPQGRVRCHMGGSEVAQGERRRAGVGILTSPRLSTAVLEFTPVDERFASLRLRVVGENSDCCLSSTHTSGGAFQASLWRGITLLSLPGSWRGPGSMPIQSTCVLWIWRRRMTGYPGSLWEMLREYGDIKA</sequence>
<proteinExistence type="predicted"/>
<dbReference type="Proteomes" id="UP001157502">
    <property type="component" value="Chromosome 3"/>
</dbReference>
<keyword evidence="2" id="KW-1185">Reference proteome</keyword>
<organism evidence="1 2">
    <name type="scientific">Dallia pectoralis</name>
    <name type="common">Alaska blackfish</name>
    <dbReference type="NCBI Taxonomy" id="75939"/>
    <lineage>
        <taxon>Eukaryota</taxon>
        <taxon>Metazoa</taxon>
        <taxon>Chordata</taxon>
        <taxon>Craniata</taxon>
        <taxon>Vertebrata</taxon>
        <taxon>Euteleostomi</taxon>
        <taxon>Actinopterygii</taxon>
        <taxon>Neopterygii</taxon>
        <taxon>Teleostei</taxon>
        <taxon>Protacanthopterygii</taxon>
        <taxon>Esociformes</taxon>
        <taxon>Umbridae</taxon>
        <taxon>Dallia</taxon>
    </lineage>
</organism>
<name>A0ACC2HF21_DALPE</name>
<comment type="caution">
    <text evidence="1">The sequence shown here is derived from an EMBL/GenBank/DDBJ whole genome shotgun (WGS) entry which is preliminary data.</text>
</comment>